<evidence type="ECO:0000313" key="3">
    <source>
        <dbReference type="EMBL" id="ADC45951.1"/>
    </source>
</evidence>
<dbReference type="CDD" id="cd03801">
    <property type="entry name" value="GT4_PimA-like"/>
    <property type="match status" value="1"/>
</dbReference>
<dbReference type="OrthoDB" id="131038at2157"/>
<dbReference type="Gene3D" id="3.40.50.2000">
    <property type="entry name" value="Glycogen Phosphorylase B"/>
    <property type="match status" value="2"/>
</dbReference>
<protein>
    <submittedName>
        <fullName evidence="3">Glycosyl transferase GT4 family</fullName>
    </submittedName>
</protein>
<reference evidence="3 4" key="1">
    <citation type="journal article" date="2010" name="PLoS ONE">
        <title>The genome sequence of the rumen methanogen Methanobrevibacter ruminantium reveals new possibilities for controlling ruminant methane emissions.</title>
        <authorList>
            <person name="Leahy S.C."/>
            <person name="Kelly W.J."/>
            <person name="Altermann E."/>
            <person name="Ronimus R.S."/>
            <person name="Yeoman C.J."/>
            <person name="Pacheco D.M."/>
            <person name="Li D."/>
            <person name="Kong Z."/>
            <person name="McTavish S."/>
            <person name="Sang C."/>
            <person name="Lambie S.C."/>
            <person name="Janssen P.H."/>
            <person name="Dey D."/>
            <person name="Attwood G.T."/>
        </authorList>
    </citation>
    <scope>NUCLEOTIDE SEQUENCE [LARGE SCALE GENOMIC DNA]</scope>
    <source>
        <strain evidence="4">ATCC 35063 / DSM 1093 / JCM 13430 / OCM 146 / M1</strain>
    </source>
</reference>
<dbReference type="EMBL" id="CP001719">
    <property type="protein sequence ID" value="ADC45951.1"/>
    <property type="molecule type" value="Genomic_DNA"/>
</dbReference>
<name>D3DYN1_METRM</name>
<dbReference type="eggNOG" id="arCOG01403">
    <property type="taxonomic scope" value="Archaea"/>
</dbReference>
<dbReference type="SUPFAM" id="SSF53756">
    <property type="entry name" value="UDP-Glycosyltransferase/glycogen phosphorylase"/>
    <property type="match status" value="1"/>
</dbReference>
<feature type="domain" description="Glycosyl transferase family 1" evidence="1">
    <location>
        <begin position="217"/>
        <end position="376"/>
    </location>
</feature>
<evidence type="ECO:0000259" key="1">
    <source>
        <dbReference type="Pfam" id="PF00534"/>
    </source>
</evidence>
<dbReference type="KEGG" id="mru:mru_0099"/>
<dbReference type="HOGENOM" id="CLU_009583_14_2_2"/>
<dbReference type="PATRIC" id="fig|634498.28.peg.103"/>
<dbReference type="AlphaFoldDB" id="D3DYN1"/>
<evidence type="ECO:0000259" key="2">
    <source>
        <dbReference type="Pfam" id="PF13439"/>
    </source>
</evidence>
<dbReference type="GO" id="GO:0016757">
    <property type="term" value="F:glycosyltransferase activity"/>
    <property type="evidence" value="ECO:0007669"/>
    <property type="project" value="TreeGrafter"/>
</dbReference>
<dbReference type="RefSeq" id="WP_012954907.1">
    <property type="nucleotide sequence ID" value="NC_013790.1"/>
</dbReference>
<evidence type="ECO:0000313" key="4">
    <source>
        <dbReference type="Proteomes" id="UP000008680"/>
    </source>
</evidence>
<dbReference type="Pfam" id="PF00534">
    <property type="entry name" value="Glycos_transf_1"/>
    <property type="match status" value="1"/>
</dbReference>
<dbReference type="PANTHER" id="PTHR45947">
    <property type="entry name" value="SULFOQUINOVOSYL TRANSFERASE SQD2"/>
    <property type="match status" value="1"/>
</dbReference>
<dbReference type="Proteomes" id="UP000008680">
    <property type="component" value="Chromosome"/>
</dbReference>
<dbReference type="InterPro" id="IPR028098">
    <property type="entry name" value="Glyco_trans_4-like_N"/>
</dbReference>
<dbReference type="Pfam" id="PF13439">
    <property type="entry name" value="Glyco_transf_4"/>
    <property type="match status" value="1"/>
</dbReference>
<feature type="domain" description="Glycosyltransferase subfamily 4-like N-terminal" evidence="2">
    <location>
        <begin position="59"/>
        <end position="200"/>
    </location>
</feature>
<gene>
    <name evidence="3" type="ordered locus">mru_0099</name>
</gene>
<dbReference type="CAZy" id="GT4">
    <property type="family name" value="Glycosyltransferase Family 4"/>
</dbReference>
<dbReference type="PANTHER" id="PTHR45947:SF3">
    <property type="entry name" value="SULFOQUINOVOSYL TRANSFERASE SQD2"/>
    <property type="match status" value="1"/>
</dbReference>
<accession>D3DYN1</accession>
<dbReference type="InterPro" id="IPR001296">
    <property type="entry name" value="Glyco_trans_1"/>
</dbReference>
<keyword evidence="4" id="KW-1185">Reference proteome</keyword>
<proteinExistence type="predicted"/>
<keyword evidence="3" id="KW-0808">Transferase</keyword>
<organism evidence="3 4">
    <name type="scientific">Methanobrevibacter ruminantium (strain ATCC 35063 / DSM 1093 / JCM 13430 / OCM 146 / M1)</name>
    <name type="common">Methanobacterium ruminantium</name>
    <dbReference type="NCBI Taxonomy" id="634498"/>
    <lineage>
        <taxon>Archaea</taxon>
        <taxon>Methanobacteriati</taxon>
        <taxon>Methanobacteriota</taxon>
        <taxon>Methanomada group</taxon>
        <taxon>Methanobacteria</taxon>
        <taxon>Methanobacteriales</taxon>
        <taxon>Methanobacteriaceae</taxon>
        <taxon>Methanobrevibacter</taxon>
    </lineage>
</organism>
<dbReference type="GeneID" id="8769717"/>
<dbReference type="InterPro" id="IPR050194">
    <property type="entry name" value="Glycosyltransferase_grp1"/>
</dbReference>
<dbReference type="STRING" id="634498.mru_0099"/>
<sequence length="399" mass="45471">MSINKSKSNLSLKNKLKSLFSGNSNKSRYQSKLIRGDFDSLHDLNIAYVLKGFPTLSQTFVSNELRYLVEDGFNVVVFCYMDPADLVELDFDLEVIRFDESDDPTGKLEQLLLDYEIDIVHTHFVYPPCTEYTFPVCDRLGIPFTVFAHAVDIFKYDVDKINRVDEISKSPFCKGILTLSNYHKNHLIERGVDKDKIHITRQATDYEIEELELKERNVRNIVSISRFVEKKGIDVLIDVADILRDEDYEFSIYGFGGLEKAYQRQIDELNLDNISIKGRLDGPQEVKEVFDKADILASPCRIAENGDRDGIPTVIFEAMAYGVCVLTTEVSAIPEVIDDGRNGFIVPPDSPEIFADKIREIANLSPEERFEIAKQAQVDVQDTSSVDETMKTLFLTWSL</sequence>